<dbReference type="EMBL" id="NMUH01000041">
    <property type="protein sequence ID" value="MQL69579.1"/>
    <property type="molecule type" value="Genomic_DNA"/>
</dbReference>
<protein>
    <submittedName>
        <fullName evidence="1">Uncharacterized protein</fullName>
    </submittedName>
</protein>
<gene>
    <name evidence="1" type="ORF">Taro_001861</name>
</gene>
<keyword evidence="2" id="KW-1185">Reference proteome</keyword>
<evidence type="ECO:0000313" key="2">
    <source>
        <dbReference type="Proteomes" id="UP000652761"/>
    </source>
</evidence>
<sequence>MEHPVGLPLCWCRDRGVCRDTRRGLLSRRFSPRDRVAVVAPFPIAMVSRRPRGTRQYLCCLGCFRGSGWGVGVCPRAGLPLGPLGGERDRLPGCVQ</sequence>
<dbReference type="AlphaFoldDB" id="A0A843TM18"/>
<reference evidence="1" key="1">
    <citation type="submission" date="2017-07" db="EMBL/GenBank/DDBJ databases">
        <title>Taro Niue Genome Assembly and Annotation.</title>
        <authorList>
            <person name="Atibalentja N."/>
            <person name="Keating K."/>
            <person name="Fields C.J."/>
        </authorList>
    </citation>
    <scope>NUCLEOTIDE SEQUENCE</scope>
    <source>
        <strain evidence="1">Niue_2</strain>
        <tissue evidence="1">Leaf</tissue>
    </source>
</reference>
<name>A0A843TM18_COLES</name>
<evidence type="ECO:0000313" key="1">
    <source>
        <dbReference type="EMBL" id="MQL69579.1"/>
    </source>
</evidence>
<comment type="caution">
    <text evidence="1">The sequence shown here is derived from an EMBL/GenBank/DDBJ whole genome shotgun (WGS) entry which is preliminary data.</text>
</comment>
<dbReference type="Proteomes" id="UP000652761">
    <property type="component" value="Unassembled WGS sequence"/>
</dbReference>
<accession>A0A843TM18</accession>
<organism evidence="1 2">
    <name type="scientific">Colocasia esculenta</name>
    <name type="common">Wild taro</name>
    <name type="synonym">Arum esculentum</name>
    <dbReference type="NCBI Taxonomy" id="4460"/>
    <lineage>
        <taxon>Eukaryota</taxon>
        <taxon>Viridiplantae</taxon>
        <taxon>Streptophyta</taxon>
        <taxon>Embryophyta</taxon>
        <taxon>Tracheophyta</taxon>
        <taxon>Spermatophyta</taxon>
        <taxon>Magnoliopsida</taxon>
        <taxon>Liliopsida</taxon>
        <taxon>Araceae</taxon>
        <taxon>Aroideae</taxon>
        <taxon>Colocasieae</taxon>
        <taxon>Colocasia</taxon>
    </lineage>
</organism>
<proteinExistence type="predicted"/>